<organism evidence="1 2">
    <name type="scientific">Splendidivirga corallicola</name>
    <dbReference type="NCBI Taxonomy" id="3051826"/>
    <lineage>
        <taxon>Bacteria</taxon>
        <taxon>Pseudomonadati</taxon>
        <taxon>Bacteroidota</taxon>
        <taxon>Cytophagia</taxon>
        <taxon>Cytophagales</taxon>
        <taxon>Splendidivirgaceae</taxon>
        <taxon>Splendidivirga</taxon>
    </lineage>
</organism>
<dbReference type="InterPro" id="IPR009003">
    <property type="entry name" value="Peptidase_S1_PA"/>
</dbReference>
<reference evidence="1" key="1">
    <citation type="submission" date="2023-06" db="EMBL/GenBank/DDBJ databases">
        <title>Genomic of Parafulvivirga corallium.</title>
        <authorList>
            <person name="Wang G."/>
        </authorList>
    </citation>
    <scope>NUCLEOTIDE SEQUENCE</scope>
    <source>
        <strain evidence="1">BMA10</strain>
    </source>
</reference>
<proteinExistence type="predicted"/>
<dbReference type="RefSeq" id="WP_346750391.1">
    <property type="nucleotide sequence ID" value="NZ_JAUJEA010000001.1"/>
</dbReference>
<evidence type="ECO:0008006" key="3">
    <source>
        <dbReference type="Google" id="ProtNLM"/>
    </source>
</evidence>
<evidence type="ECO:0000313" key="1">
    <source>
        <dbReference type="EMBL" id="MDN5200366.1"/>
    </source>
</evidence>
<dbReference type="SUPFAM" id="SSF50494">
    <property type="entry name" value="Trypsin-like serine proteases"/>
    <property type="match status" value="1"/>
</dbReference>
<comment type="caution">
    <text evidence="1">The sequence shown here is derived from an EMBL/GenBank/DDBJ whole genome shotgun (WGS) entry which is preliminary data.</text>
</comment>
<dbReference type="EMBL" id="JAUJEA010000001">
    <property type="protein sequence ID" value="MDN5200366.1"/>
    <property type="molecule type" value="Genomic_DNA"/>
</dbReference>
<dbReference type="Proteomes" id="UP001172082">
    <property type="component" value="Unassembled WGS sequence"/>
</dbReference>
<name>A0ABT8KI19_9BACT</name>
<protein>
    <recommendedName>
        <fullName evidence="3">Serine protease</fullName>
    </recommendedName>
</protein>
<evidence type="ECO:0000313" key="2">
    <source>
        <dbReference type="Proteomes" id="UP001172082"/>
    </source>
</evidence>
<dbReference type="Gene3D" id="2.40.10.10">
    <property type="entry name" value="Trypsin-like serine proteases"/>
    <property type="match status" value="1"/>
</dbReference>
<keyword evidence="2" id="KW-1185">Reference proteome</keyword>
<sequence>MIKQTLDSQMLKISEIQSKHQEELLNMQNVVGVSIGHNIKNDVESDKPVISVLVSHKLDKGLLGSADLIPAKLDGIETDVVETGELFAGNLLSEKVQEDEIQDFEQVGSSSPFLTRRIRPAMGGYSIGHPKITAGTLGTCCYDLTPFPSKPDKYYILSNNHVLANSNNAKIGDPILQPGPSDGGRAPGDIIARLSRFIPIRFMTEKSKPCNYVDAAIAEGNLRDLNREVYWGGYIKKLYAAPKVGDIVQKTGRTTGFTTGKVTNINATVNVNYGNGKIARFCRQIVTDCMSRGGDSGSIVMNREEGAVGLLFAGSATRTILNNILYVQALLRIRVTEI</sequence>
<gene>
    <name evidence="1" type="ORF">QQ008_03315</name>
</gene>
<dbReference type="InterPro" id="IPR043504">
    <property type="entry name" value="Peptidase_S1_PA_chymotrypsin"/>
</dbReference>
<accession>A0ABT8KI19</accession>